<dbReference type="InterPro" id="IPR000212">
    <property type="entry name" value="DNA_helicase_UvrD/REP"/>
</dbReference>
<reference evidence="18 19" key="1">
    <citation type="journal article" date="2011" name="J. Bacteriol.">
        <title>Genome sequence of the algicidal bacterium Kordia algicida OT-1.</title>
        <authorList>
            <person name="Lee H.S."/>
            <person name="Kang S.G."/>
            <person name="Kwon K.K."/>
            <person name="Lee J.H."/>
            <person name="Kim S.J."/>
        </authorList>
    </citation>
    <scope>NUCLEOTIDE SEQUENCE [LARGE SCALE GENOMIC DNA]</scope>
    <source>
        <strain evidence="18 19">OT-1</strain>
    </source>
</reference>
<keyword evidence="10" id="KW-0234">DNA repair</keyword>
<keyword evidence="5 16" id="KW-0378">Hydrolase</keyword>
<dbReference type="GO" id="GO:0004527">
    <property type="term" value="F:exonuclease activity"/>
    <property type="evidence" value="ECO:0007669"/>
    <property type="project" value="UniProtKB-KW"/>
</dbReference>
<dbReference type="GO" id="GO:0043138">
    <property type="term" value="F:3'-5' DNA helicase activity"/>
    <property type="evidence" value="ECO:0007669"/>
    <property type="project" value="UniProtKB-EC"/>
</dbReference>
<dbReference type="InterPro" id="IPR013986">
    <property type="entry name" value="DExx_box_DNA_helicase_dom_sf"/>
</dbReference>
<keyword evidence="2" id="KW-0540">Nuclease</keyword>
<evidence type="ECO:0000256" key="2">
    <source>
        <dbReference type="ARBA" id="ARBA00022722"/>
    </source>
</evidence>
<comment type="similarity">
    <text evidence="1">Belongs to the helicase family. UvrD subfamily.</text>
</comment>
<accession>A9DPQ8</accession>
<keyword evidence="9" id="KW-0238">DNA-binding</keyword>
<evidence type="ECO:0000313" key="18">
    <source>
        <dbReference type="EMBL" id="EDP97496.1"/>
    </source>
</evidence>
<evidence type="ECO:0000256" key="7">
    <source>
        <dbReference type="ARBA" id="ARBA00022839"/>
    </source>
</evidence>
<comment type="caution">
    <text evidence="18">The sequence shown here is derived from an EMBL/GenBank/DDBJ whole genome shotgun (WGS) entry which is preliminary data.</text>
</comment>
<keyword evidence="6 16" id="KW-0347">Helicase</keyword>
<organism evidence="18 19">
    <name type="scientific">Kordia algicida OT-1</name>
    <dbReference type="NCBI Taxonomy" id="391587"/>
    <lineage>
        <taxon>Bacteria</taxon>
        <taxon>Pseudomonadati</taxon>
        <taxon>Bacteroidota</taxon>
        <taxon>Flavobacteriia</taxon>
        <taxon>Flavobacteriales</taxon>
        <taxon>Flavobacteriaceae</taxon>
        <taxon>Kordia</taxon>
    </lineage>
</organism>
<evidence type="ECO:0000256" key="14">
    <source>
        <dbReference type="ARBA" id="ARBA00034923"/>
    </source>
</evidence>
<dbReference type="InterPro" id="IPR014016">
    <property type="entry name" value="UvrD-like_ATP-bd"/>
</dbReference>
<evidence type="ECO:0000256" key="11">
    <source>
        <dbReference type="ARBA" id="ARBA00023235"/>
    </source>
</evidence>
<dbReference type="eggNOG" id="COG0210">
    <property type="taxonomic scope" value="Bacteria"/>
</dbReference>
<dbReference type="Pfam" id="PF12705">
    <property type="entry name" value="PDDEXK_1"/>
    <property type="match status" value="1"/>
</dbReference>
<evidence type="ECO:0000256" key="16">
    <source>
        <dbReference type="PROSITE-ProRule" id="PRU00560"/>
    </source>
</evidence>
<dbReference type="EC" id="5.6.2.4" evidence="13"/>
<evidence type="ECO:0000256" key="6">
    <source>
        <dbReference type="ARBA" id="ARBA00022806"/>
    </source>
</evidence>
<evidence type="ECO:0000256" key="1">
    <source>
        <dbReference type="ARBA" id="ARBA00009922"/>
    </source>
</evidence>
<evidence type="ECO:0000256" key="15">
    <source>
        <dbReference type="ARBA" id="ARBA00048988"/>
    </source>
</evidence>
<dbReference type="eggNOG" id="COG2887">
    <property type="taxonomic scope" value="Bacteria"/>
</dbReference>
<evidence type="ECO:0000256" key="13">
    <source>
        <dbReference type="ARBA" id="ARBA00034808"/>
    </source>
</evidence>
<dbReference type="GO" id="GO:0005524">
    <property type="term" value="F:ATP binding"/>
    <property type="evidence" value="ECO:0007669"/>
    <property type="project" value="UniProtKB-UniRule"/>
</dbReference>
<dbReference type="SUPFAM" id="SSF52540">
    <property type="entry name" value="P-loop containing nucleoside triphosphate hydrolases"/>
    <property type="match status" value="1"/>
</dbReference>
<evidence type="ECO:0000256" key="9">
    <source>
        <dbReference type="ARBA" id="ARBA00023125"/>
    </source>
</evidence>
<dbReference type="STRING" id="391587.KAOT1_20077"/>
<protein>
    <recommendedName>
        <fullName evidence="13">DNA 3'-5' helicase</fullName>
        <ecNumber evidence="13">5.6.2.4</ecNumber>
    </recommendedName>
    <alternativeName>
        <fullName evidence="14">DNA 3'-5' helicase II</fullName>
    </alternativeName>
</protein>
<keyword evidence="7" id="KW-0269">Exonuclease</keyword>
<keyword evidence="8 16" id="KW-0067">ATP-binding</keyword>
<comment type="catalytic activity">
    <reaction evidence="15">
        <text>ATP + H2O = ADP + phosphate + H(+)</text>
        <dbReference type="Rhea" id="RHEA:13065"/>
        <dbReference type="ChEBI" id="CHEBI:15377"/>
        <dbReference type="ChEBI" id="CHEBI:15378"/>
        <dbReference type="ChEBI" id="CHEBI:30616"/>
        <dbReference type="ChEBI" id="CHEBI:43474"/>
        <dbReference type="ChEBI" id="CHEBI:456216"/>
        <dbReference type="EC" id="5.6.2.4"/>
    </reaction>
</comment>
<dbReference type="Pfam" id="PF13361">
    <property type="entry name" value="UvrD_C"/>
    <property type="match status" value="1"/>
</dbReference>
<gene>
    <name evidence="18" type="ORF">KAOT1_20077</name>
</gene>
<feature type="binding site" evidence="16">
    <location>
        <begin position="24"/>
        <end position="31"/>
    </location>
    <ligand>
        <name>ATP</name>
        <dbReference type="ChEBI" id="CHEBI:30616"/>
    </ligand>
</feature>
<dbReference type="Gene3D" id="3.40.50.300">
    <property type="entry name" value="P-loop containing nucleotide triphosphate hydrolases"/>
    <property type="match status" value="3"/>
</dbReference>
<feature type="domain" description="UvrD-like helicase ATP-binding" evidence="17">
    <location>
        <begin position="3"/>
        <end position="299"/>
    </location>
</feature>
<dbReference type="SUPFAM" id="SSF52980">
    <property type="entry name" value="Restriction endonuclease-like"/>
    <property type="match status" value="1"/>
</dbReference>
<evidence type="ECO:0000256" key="3">
    <source>
        <dbReference type="ARBA" id="ARBA00022741"/>
    </source>
</evidence>
<keyword evidence="3 16" id="KW-0547">Nucleotide-binding</keyword>
<name>A9DPQ8_9FLAO</name>
<dbReference type="Gene3D" id="1.10.10.160">
    <property type="match status" value="1"/>
</dbReference>
<dbReference type="AlphaFoldDB" id="A9DPQ8"/>
<dbReference type="HOGENOM" id="CLU_004585_6_0_10"/>
<dbReference type="GO" id="GO:0005829">
    <property type="term" value="C:cytosol"/>
    <property type="evidence" value="ECO:0007669"/>
    <property type="project" value="TreeGrafter"/>
</dbReference>
<dbReference type="EMBL" id="ABIB01000002">
    <property type="protein sequence ID" value="EDP97496.1"/>
    <property type="molecule type" value="Genomic_DNA"/>
</dbReference>
<evidence type="ECO:0000256" key="10">
    <source>
        <dbReference type="ARBA" id="ARBA00023204"/>
    </source>
</evidence>
<evidence type="ECO:0000256" key="8">
    <source>
        <dbReference type="ARBA" id="ARBA00022840"/>
    </source>
</evidence>
<dbReference type="PROSITE" id="PS51198">
    <property type="entry name" value="UVRD_HELICASE_ATP_BIND"/>
    <property type="match status" value="1"/>
</dbReference>
<dbReference type="CDD" id="cd17932">
    <property type="entry name" value="DEXQc_UvrD"/>
    <property type="match status" value="1"/>
</dbReference>
<keyword evidence="19" id="KW-1185">Reference proteome</keyword>
<evidence type="ECO:0000256" key="4">
    <source>
        <dbReference type="ARBA" id="ARBA00022763"/>
    </source>
</evidence>
<keyword evidence="4" id="KW-0227">DNA damage</keyword>
<dbReference type="PANTHER" id="PTHR11070:SF2">
    <property type="entry name" value="ATP-DEPENDENT DNA HELICASE SRS2"/>
    <property type="match status" value="1"/>
</dbReference>
<sequence length="969" mass="113797">MTSRNNPYQQLAIDTTEGPVLIIAGPGAGKTRTLVERTVNLIQKGTKPEEILVATFTEKAAKELVTRISNRLLELEIKVNLNEMYIGTLHSIFLRFLEEYREFTRLKRSYRLLDQFDQKFFLYQNMRDFVAIENSEEILGGHNLSSWYKADKLINYINKVGEENLDFEELISAEDANISVIGEFYKLYIEKLNEENALDFSSIQSETYSLLKDNQNVLDEIQSKIKYFMIDEYQDTNTIQEKIILLIASKNNNICVVGDDDQGLYRFRGATIRNILEFPDNFQKGACKEIKITTNYRSHPEIIDFYNNWMDELDWTKEGKTFRFDKTIIPREDNFIKAPTVIKVSSEASLHHYFEEVYQFIIELENKGVLKDRNQIAFLFKSVKGERVNALAEYLEERGIKVFSPRSALFFEREEIRLLIGAIVFIFPDLFDVLAWSDTAKLDIWKYYDSCKRQFGNAIRQDLEKHKALLQWCQDKAKRHLTLTESTNYSLAALVYQLLEFSMFSDCLNVDLKANKTDLRASYNIALFTKLLWKFEYLYNVTVITPENKEKVLQNLFNRFFRFLNDGGLEEFEDFDEYAPSGCVSFMTIHQSKGLEFPIVFVGMPTNRQGPRKQYDDVDELLQEEYYHKPPFEPLEEVKYYDFWRLYYTAFSRPQNVLVLGNYETRNAKGIVNSPHKLLQDSYAKAPHWRNENVDITKYDLAEIKPTNIKHEYSFTSHILLYENCPLQYKFYKELEFTEVRTGGVLGGQLLHQTIEDIHKAVLKDEVHTLTNENIEAWFNTNYHLLTKQQKSYLHLPQRKALLKQILNYRDKNSNDWDKIVEAEVDVSLVKEDYILKGTIDLIRGENNTVELIDFKSGSKPDVNATDELTRGLLDRYRRQLEVYAHLVEERTGHKVSKMHLHYPKEENSSPYITFNKNEHTISKTVESFDEIVEKIESKNFDNSHIVKNDKQCGECDMRFYCNPKHNRN</sequence>
<dbReference type="PANTHER" id="PTHR11070">
    <property type="entry name" value="UVRD / RECB / PCRA DNA HELICASE FAMILY MEMBER"/>
    <property type="match status" value="1"/>
</dbReference>
<dbReference type="OrthoDB" id="9810135at2"/>
<evidence type="ECO:0000313" key="19">
    <source>
        <dbReference type="Proteomes" id="UP000002945"/>
    </source>
</evidence>
<evidence type="ECO:0000259" key="17">
    <source>
        <dbReference type="PROSITE" id="PS51198"/>
    </source>
</evidence>
<dbReference type="GO" id="GO:0033202">
    <property type="term" value="C:DNA helicase complex"/>
    <property type="evidence" value="ECO:0007669"/>
    <property type="project" value="TreeGrafter"/>
</dbReference>
<evidence type="ECO:0000256" key="5">
    <source>
        <dbReference type="ARBA" id="ARBA00022801"/>
    </source>
</evidence>
<keyword evidence="11" id="KW-0413">Isomerase</keyword>
<dbReference type="InterPro" id="IPR014017">
    <property type="entry name" value="DNA_helicase_UvrD-like_C"/>
</dbReference>
<dbReference type="Pfam" id="PF00580">
    <property type="entry name" value="UvrD-helicase"/>
    <property type="match status" value="1"/>
</dbReference>
<dbReference type="GO" id="GO:0003677">
    <property type="term" value="F:DNA binding"/>
    <property type="evidence" value="ECO:0007669"/>
    <property type="project" value="UniProtKB-KW"/>
</dbReference>
<dbReference type="InterPro" id="IPR011604">
    <property type="entry name" value="PDDEXK-like_dom_sf"/>
</dbReference>
<dbReference type="RefSeq" id="WP_007096544.1">
    <property type="nucleotide sequence ID" value="NZ_CP142125.1"/>
</dbReference>
<dbReference type="Gene3D" id="3.90.320.10">
    <property type="match status" value="1"/>
</dbReference>
<dbReference type="InterPro" id="IPR038726">
    <property type="entry name" value="PDDEXK_AddAB-type"/>
</dbReference>
<dbReference type="InterPro" id="IPR027417">
    <property type="entry name" value="P-loop_NTPase"/>
</dbReference>
<comment type="catalytic activity">
    <reaction evidence="12">
        <text>Couples ATP hydrolysis with the unwinding of duplex DNA by translocating in the 3'-5' direction.</text>
        <dbReference type="EC" id="5.6.2.4"/>
    </reaction>
</comment>
<dbReference type="GO" id="GO:0000725">
    <property type="term" value="P:recombinational repair"/>
    <property type="evidence" value="ECO:0007669"/>
    <property type="project" value="TreeGrafter"/>
</dbReference>
<dbReference type="InterPro" id="IPR011335">
    <property type="entry name" value="Restrct_endonuc-II-like"/>
</dbReference>
<evidence type="ECO:0000256" key="12">
    <source>
        <dbReference type="ARBA" id="ARBA00034617"/>
    </source>
</evidence>
<dbReference type="Proteomes" id="UP000002945">
    <property type="component" value="Unassembled WGS sequence"/>
</dbReference>
<proteinExistence type="inferred from homology"/>